<dbReference type="Proteomes" id="UP001367316">
    <property type="component" value="Unassembled WGS sequence"/>
</dbReference>
<evidence type="ECO:0000313" key="2">
    <source>
        <dbReference type="Proteomes" id="UP001367316"/>
    </source>
</evidence>
<dbReference type="EMBL" id="JBBPBF010000011">
    <property type="protein sequence ID" value="KAK7612223.1"/>
    <property type="molecule type" value="Genomic_DNA"/>
</dbReference>
<gene>
    <name evidence="1" type="ORF">JOL62DRAFT_40751</name>
</gene>
<keyword evidence="2" id="KW-1185">Reference proteome</keyword>
<proteinExistence type="predicted"/>
<evidence type="ECO:0000313" key="1">
    <source>
        <dbReference type="EMBL" id="KAK7612223.1"/>
    </source>
</evidence>
<accession>A0ABR1NBV8</accession>
<comment type="caution">
    <text evidence="1">The sequence shown here is derived from an EMBL/GenBank/DDBJ whole genome shotgun (WGS) entry which is preliminary data.</text>
</comment>
<protein>
    <submittedName>
        <fullName evidence="1">Uncharacterized protein</fullName>
    </submittedName>
</protein>
<reference evidence="1 2" key="1">
    <citation type="submission" date="2024-04" db="EMBL/GenBank/DDBJ databases">
        <title>Phyllosticta paracitricarpa is synonymous to the EU quarantine fungus P. citricarpa based on phylogenomic analyses.</title>
        <authorList>
            <consortium name="Lawrence Berkeley National Laboratory"/>
            <person name="Van ingen-buijs V.A."/>
            <person name="Van westerhoven A.C."/>
            <person name="Haridas S."/>
            <person name="Skiadas P."/>
            <person name="Martin F."/>
            <person name="Groenewald J.Z."/>
            <person name="Crous P.W."/>
            <person name="Seidl M.F."/>
        </authorList>
    </citation>
    <scope>NUCLEOTIDE SEQUENCE [LARGE SCALE GENOMIC DNA]</scope>
    <source>
        <strain evidence="1 2">CBS 141358</strain>
    </source>
</reference>
<name>A0ABR1NBV8_9PEZI</name>
<organism evidence="1 2">
    <name type="scientific">Phyllosticta paracitricarpa</name>
    <dbReference type="NCBI Taxonomy" id="2016321"/>
    <lineage>
        <taxon>Eukaryota</taxon>
        <taxon>Fungi</taxon>
        <taxon>Dikarya</taxon>
        <taxon>Ascomycota</taxon>
        <taxon>Pezizomycotina</taxon>
        <taxon>Dothideomycetes</taxon>
        <taxon>Dothideomycetes incertae sedis</taxon>
        <taxon>Botryosphaeriales</taxon>
        <taxon>Phyllostictaceae</taxon>
        <taxon>Phyllosticta</taxon>
    </lineage>
</organism>
<sequence length="217" mass="23313">MRKGNGMRAGERALACPIVMSLRSTRKSVVVVASVRGEGGFGGFRMMSTQEGRASGYLPVCEAGWLAGWGPRTAELTGQTRHVELTYTRRGNLVAEHDIDGNQGSPCIFTEASSTSPVSLIIPNSKTRHSAQWPPHCQSFSLLADPKLPRPPTSACTLAYRANPSALGFLFTTECLFTPALATIATEPIHVVTELADGDDHVAPQNETEGVHRRDAI</sequence>